<dbReference type="InterPro" id="IPR001584">
    <property type="entry name" value="Integrase_cat-core"/>
</dbReference>
<sequence>MLFVDGSSNQQGCGAGLVLQTPSGDQMEYAIWIGFKATNNEAEYEALLAGLQSFATSDKPSSRGLPSQNFENDSLSGQDALANLASSFDFIPDRSIPLEFLASPSIGIADMVFWFSSGWQPTVGQIPSLPNPVQPSLPYRDGTDNQPWPFTQQGIDILGPLPQTPRQRKFLIVAIAYFTKWMEAQPIAKITEKNTTNFIWKHVIFRFKIQKIIISDNARQFDNDIFKLFCSDLAISHHFSSPGHPQANGQVKVTNRSILRNLKARVERSKSEWVEELPSILWAYRLSRPDPTHYLLGSTYILGAT</sequence>
<dbReference type="AlphaFoldDB" id="A0A7J0FIU0"/>
<evidence type="ECO:0000259" key="1">
    <source>
        <dbReference type="PROSITE" id="PS50994"/>
    </source>
</evidence>
<dbReference type="GO" id="GO:0003676">
    <property type="term" value="F:nucleic acid binding"/>
    <property type="evidence" value="ECO:0007669"/>
    <property type="project" value="InterPro"/>
</dbReference>
<protein>
    <recommendedName>
        <fullName evidence="1">Integrase catalytic domain-containing protein</fullName>
    </recommendedName>
</protein>
<name>A0A7J0FIU0_9ERIC</name>
<dbReference type="PANTHER" id="PTHR48475:SF2">
    <property type="entry name" value="RIBONUCLEASE H"/>
    <property type="match status" value="1"/>
</dbReference>
<dbReference type="InterPro" id="IPR036397">
    <property type="entry name" value="RNaseH_sf"/>
</dbReference>
<gene>
    <name evidence="2" type="ORF">Acr_13g0000060</name>
</gene>
<dbReference type="EMBL" id="BJWL01000013">
    <property type="protein sequence ID" value="GFY98605.1"/>
    <property type="molecule type" value="Genomic_DNA"/>
</dbReference>
<dbReference type="Proteomes" id="UP000585474">
    <property type="component" value="Unassembled WGS sequence"/>
</dbReference>
<proteinExistence type="predicted"/>
<keyword evidence="3" id="KW-1185">Reference proteome</keyword>
<evidence type="ECO:0000313" key="3">
    <source>
        <dbReference type="Proteomes" id="UP000585474"/>
    </source>
</evidence>
<dbReference type="GO" id="GO:0015074">
    <property type="term" value="P:DNA integration"/>
    <property type="evidence" value="ECO:0007669"/>
    <property type="project" value="InterPro"/>
</dbReference>
<dbReference type="OrthoDB" id="1731372at2759"/>
<accession>A0A7J0FIU0</accession>
<dbReference type="PROSITE" id="PS50994">
    <property type="entry name" value="INTEGRASE"/>
    <property type="match status" value="1"/>
</dbReference>
<organism evidence="2 3">
    <name type="scientific">Actinidia rufa</name>
    <dbReference type="NCBI Taxonomy" id="165716"/>
    <lineage>
        <taxon>Eukaryota</taxon>
        <taxon>Viridiplantae</taxon>
        <taxon>Streptophyta</taxon>
        <taxon>Embryophyta</taxon>
        <taxon>Tracheophyta</taxon>
        <taxon>Spermatophyta</taxon>
        <taxon>Magnoliopsida</taxon>
        <taxon>eudicotyledons</taxon>
        <taxon>Gunneridae</taxon>
        <taxon>Pentapetalae</taxon>
        <taxon>asterids</taxon>
        <taxon>Ericales</taxon>
        <taxon>Actinidiaceae</taxon>
        <taxon>Actinidia</taxon>
    </lineage>
</organism>
<reference evidence="2 3" key="1">
    <citation type="submission" date="2019-07" db="EMBL/GenBank/DDBJ databases">
        <title>De Novo Assembly of kiwifruit Actinidia rufa.</title>
        <authorList>
            <person name="Sugita-Konishi S."/>
            <person name="Sato K."/>
            <person name="Mori E."/>
            <person name="Abe Y."/>
            <person name="Kisaki G."/>
            <person name="Hamano K."/>
            <person name="Suezawa K."/>
            <person name="Otani M."/>
            <person name="Fukuda T."/>
            <person name="Manabe T."/>
            <person name="Gomi K."/>
            <person name="Tabuchi M."/>
            <person name="Akimitsu K."/>
            <person name="Kataoka I."/>
        </authorList>
    </citation>
    <scope>NUCLEOTIDE SEQUENCE [LARGE SCALE GENOMIC DNA]</scope>
    <source>
        <strain evidence="3">cv. Fuchu</strain>
    </source>
</reference>
<evidence type="ECO:0000313" key="2">
    <source>
        <dbReference type="EMBL" id="GFY98605.1"/>
    </source>
</evidence>
<dbReference type="Pfam" id="PF00665">
    <property type="entry name" value="rve"/>
    <property type="match status" value="1"/>
</dbReference>
<dbReference type="InterPro" id="IPR012337">
    <property type="entry name" value="RNaseH-like_sf"/>
</dbReference>
<comment type="caution">
    <text evidence="2">The sequence shown here is derived from an EMBL/GenBank/DDBJ whole genome shotgun (WGS) entry which is preliminary data.</text>
</comment>
<dbReference type="SUPFAM" id="SSF53098">
    <property type="entry name" value="Ribonuclease H-like"/>
    <property type="match status" value="2"/>
</dbReference>
<dbReference type="Gene3D" id="3.30.420.10">
    <property type="entry name" value="Ribonuclease H-like superfamily/Ribonuclease H"/>
    <property type="match status" value="2"/>
</dbReference>
<feature type="domain" description="Integrase catalytic" evidence="1">
    <location>
        <begin position="143"/>
        <end position="305"/>
    </location>
</feature>
<dbReference type="PANTHER" id="PTHR48475">
    <property type="entry name" value="RIBONUCLEASE H"/>
    <property type="match status" value="1"/>
</dbReference>